<dbReference type="RefSeq" id="WP_225699642.1">
    <property type="nucleotide sequence ID" value="NZ_JAIXNE010000007.1"/>
</dbReference>
<reference evidence="6" key="1">
    <citation type="submission" date="2021-09" db="EMBL/GenBank/DDBJ databases">
        <title>Fulvivirga sp. isolated from coastal sediment.</title>
        <authorList>
            <person name="Yu H."/>
        </authorList>
    </citation>
    <scope>NUCLEOTIDE SEQUENCE</scope>
    <source>
        <strain evidence="6">1062</strain>
    </source>
</reference>
<dbReference type="EMBL" id="JAIXNE010000007">
    <property type="protein sequence ID" value="MCA6078781.1"/>
    <property type="molecule type" value="Genomic_DNA"/>
</dbReference>
<proteinExistence type="inferred from homology"/>
<feature type="transmembrane region" description="Helical" evidence="4">
    <location>
        <begin position="247"/>
        <end position="267"/>
    </location>
</feature>
<evidence type="ECO:0000256" key="2">
    <source>
        <dbReference type="ARBA" id="ARBA00022676"/>
    </source>
</evidence>
<keyword evidence="4" id="KW-0472">Membrane</keyword>
<organism evidence="6 7">
    <name type="scientific">Fulvivirga sedimenti</name>
    <dbReference type="NCBI Taxonomy" id="2879465"/>
    <lineage>
        <taxon>Bacteria</taxon>
        <taxon>Pseudomonadati</taxon>
        <taxon>Bacteroidota</taxon>
        <taxon>Cytophagia</taxon>
        <taxon>Cytophagales</taxon>
        <taxon>Fulvivirgaceae</taxon>
        <taxon>Fulvivirga</taxon>
    </lineage>
</organism>
<dbReference type="Gene3D" id="3.90.550.10">
    <property type="entry name" value="Spore Coat Polysaccharide Biosynthesis Protein SpsA, Chain A"/>
    <property type="match status" value="1"/>
</dbReference>
<evidence type="ECO:0000256" key="1">
    <source>
        <dbReference type="ARBA" id="ARBA00006739"/>
    </source>
</evidence>
<evidence type="ECO:0000256" key="3">
    <source>
        <dbReference type="ARBA" id="ARBA00022679"/>
    </source>
</evidence>
<evidence type="ECO:0000313" key="7">
    <source>
        <dbReference type="Proteomes" id="UP001139409"/>
    </source>
</evidence>
<accession>A0A9X1L323</accession>
<name>A0A9X1L323_9BACT</name>
<dbReference type="GO" id="GO:0016757">
    <property type="term" value="F:glycosyltransferase activity"/>
    <property type="evidence" value="ECO:0007669"/>
    <property type="project" value="UniProtKB-KW"/>
</dbReference>
<dbReference type="PANTHER" id="PTHR43179">
    <property type="entry name" value="RHAMNOSYLTRANSFERASE WBBL"/>
    <property type="match status" value="1"/>
</dbReference>
<comment type="similarity">
    <text evidence="1">Belongs to the glycosyltransferase 2 family.</text>
</comment>
<comment type="caution">
    <text evidence="6">The sequence shown here is derived from an EMBL/GenBank/DDBJ whole genome shotgun (WGS) entry which is preliminary data.</text>
</comment>
<dbReference type="CDD" id="cd04186">
    <property type="entry name" value="GT_2_like_c"/>
    <property type="match status" value="1"/>
</dbReference>
<dbReference type="InterPro" id="IPR001173">
    <property type="entry name" value="Glyco_trans_2-like"/>
</dbReference>
<keyword evidence="3" id="KW-0808">Transferase</keyword>
<evidence type="ECO:0000259" key="5">
    <source>
        <dbReference type="Pfam" id="PF00535"/>
    </source>
</evidence>
<dbReference type="Pfam" id="PF00535">
    <property type="entry name" value="Glycos_transf_2"/>
    <property type="match status" value="1"/>
</dbReference>
<dbReference type="PANTHER" id="PTHR43179:SF12">
    <property type="entry name" value="GALACTOFURANOSYLTRANSFERASE GLFT2"/>
    <property type="match status" value="1"/>
</dbReference>
<sequence length="301" mass="34791">MSRPLVSIISVNYNQEAVTLDMLSSLSVYKDPLEVIVVDNGSVNNPEKEILRQFPDTIFIRSDENLGFAGGNNLGIDRATGKYLFFINNDTEITEGLIECLVDFMENNESAGGVSPKIHYFDEPGVFQFAGFKRINILTGRNSTIGTFEKDDHQYDEVAMTPYLHGAAMMIRNEAIQRAGKMPEEFFLYYEELDWSESIAHTGYELYYVPCGMIRHKESVSTGKNSPLKTYYLNRNRILFMRRNHKWLSRSIFLLFYSVISIPVNLLRHIFKGEREHANQLLKAYLWNFSHEGRVNGRYKY</sequence>
<evidence type="ECO:0000313" key="6">
    <source>
        <dbReference type="EMBL" id="MCA6078781.1"/>
    </source>
</evidence>
<gene>
    <name evidence="6" type="ORF">LDX50_28155</name>
</gene>
<evidence type="ECO:0000256" key="4">
    <source>
        <dbReference type="SAM" id="Phobius"/>
    </source>
</evidence>
<keyword evidence="7" id="KW-1185">Reference proteome</keyword>
<feature type="domain" description="Glycosyltransferase 2-like" evidence="5">
    <location>
        <begin position="7"/>
        <end position="151"/>
    </location>
</feature>
<dbReference type="SUPFAM" id="SSF53448">
    <property type="entry name" value="Nucleotide-diphospho-sugar transferases"/>
    <property type="match status" value="1"/>
</dbReference>
<keyword evidence="4" id="KW-1133">Transmembrane helix</keyword>
<dbReference type="AlphaFoldDB" id="A0A9X1L323"/>
<dbReference type="InterPro" id="IPR029044">
    <property type="entry name" value="Nucleotide-diphossugar_trans"/>
</dbReference>
<keyword evidence="2" id="KW-0328">Glycosyltransferase</keyword>
<protein>
    <submittedName>
        <fullName evidence="6">Glycosyltransferase family 2 protein</fullName>
    </submittedName>
</protein>
<keyword evidence="4" id="KW-0812">Transmembrane</keyword>
<dbReference type="Proteomes" id="UP001139409">
    <property type="component" value="Unassembled WGS sequence"/>
</dbReference>